<dbReference type="AlphaFoldDB" id="A0A8T2RLZ5"/>
<sequence>MSTAWSSRIGNAMRTRKIKERHSTQKIQEQEAPESDFASSNSGYRSSAVSTTSVQRPRQQRQSDPAETYQRWSQSPIRPHIIEAIESTDAPSSFQETTTGPGNQHSSFKIDPDLSYGNPYRGTPRPNLDSKGMESDRTYMTEPILGLDSGMIERSTRSRQLRKDQFHFNRPDENVQFLGLPTVVQDERRAESSRQVDFQSIINDLCILKQNHETMKRRLENAERALENHSLVDTGMYQGEATPAALQVRANAVKLDIESSSRAIIQFTINNGCPVEIPSHLQIAKEQVSPTTGPKQAQLEYLLMQASLCVYMFQGFESASYSTTMDINLDESFEPPVILKQKRLRHFSRFLDVDVAQMYKENRDFRHFAKLKISTILKSSSSETVSYTGTHRTEKVRIPKYPFYESLLRLAKSVWLLHEIAFACEPTSPEIFRVPPLSGFMEEYMKEQEDLLTARSSGVGERTVAFMTVPGFILRNSVIKADVCCFDALL</sequence>
<feature type="region of interest" description="Disordered" evidence="1">
    <location>
        <begin position="89"/>
        <end position="134"/>
    </location>
</feature>
<dbReference type="PANTHER" id="PTHR31161">
    <property type="entry name" value="PROTEIN GRAVITROPIC IN THE LIGHT 1"/>
    <property type="match status" value="1"/>
</dbReference>
<organism evidence="2 3">
    <name type="scientific">Ceratopteris richardii</name>
    <name type="common">Triangle waterfern</name>
    <dbReference type="NCBI Taxonomy" id="49495"/>
    <lineage>
        <taxon>Eukaryota</taxon>
        <taxon>Viridiplantae</taxon>
        <taxon>Streptophyta</taxon>
        <taxon>Embryophyta</taxon>
        <taxon>Tracheophyta</taxon>
        <taxon>Polypodiopsida</taxon>
        <taxon>Polypodiidae</taxon>
        <taxon>Polypodiales</taxon>
        <taxon>Pteridineae</taxon>
        <taxon>Pteridaceae</taxon>
        <taxon>Parkerioideae</taxon>
        <taxon>Ceratopteris</taxon>
    </lineage>
</organism>
<dbReference type="GO" id="GO:0009639">
    <property type="term" value="P:response to red or far red light"/>
    <property type="evidence" value="ECO:0007669"/>
    <property type="project" value="InterPro"/>
</dbReference>
<keyword evidence="3" id="KW-1185">Reference proteome</keyword>
<evidence type="ECO:0000313" key="3">
    <source>
        <dbReference type="Proteomes" id="UP000825935"/>
    </source>
</evidence>
<reference evidence="2" key="1">
    <citation type="submission" date="2021-08" db="EMBL/GenBank/DDBJ databases">
        <title>WGS assembly of Ceratopteris richardii.</title>
        <authorList>
            <person name="Marchant D.B."/>
            <person name="Chen G."/>
            <person name="Jenkins J."/>
            <person name="Shu S."/>
            <person name="Leebens-Mack J."/>
            <person name="Grimwood J."/>
            <person name="Schmutz J."/>
            <person name="Soltis P."/>
            <person name="Soltis D."/>
            <person name="Chen Z.-H."/>
        </authorList>
    </citation>
    <scope>NUCLEOTIDE SEQUENCE</scope>
    <source>
        <strain evidence="2">Whitten #5841</strain>
        <tissue evidence="2">Leaf</tissue>
    </source>
</reference>
<dbReference type="InterPro" id="IPR040225">
    <property type="entry name" value="GIL1-like"/>
</dbReference>
<gene>
    <name evidence="2" type="ORF">KP509_26G030800</name>
</gene>
<comment type="caution">
    <text evidence="2">The sequence shown here is derived from an EMBL/GenBank/DDBJ whole genome shotgun (WGS) entry which is preliminary data.</text>
</comment>
<dbReference type="EMBL" id="CM035431">
    <property type="protein sequence ID" value="KAH7296618.1"/>
    <property type="molecule type" value="Genomic_DNA"/>
</dbReference>
<accession>A0A8T2RLZ5</accession>
<name>A0A8T2RLZ5_CERRI</name>
<proteinExistence type="predicted"/>
<evidence type="ECO:0000256" key="1">
    <source>
        <dbReference type="SAM" id="MobiDB-lite"/>
    </source>
</evidence>
<feature type="compositionally biased region" description="Polar residues" evidence="1">
    <location>
        <begin position="37"/>
        <end position="76"/>
    </location>
</feature>
<dbReference type="GO" id="GO:0009959">
    <property type="term" value="P:negative gravitropism"/>
    <property type="evidence" value="ECO:0007669"/>
    <property type="project" value="InterPro"/>
</dbReference>
<protein>
    <submittedName>
        <fullName evidence="2">Uncharacterized protein</fullName>
    </submittedName>
</protein>
<evidence type="ECO:0000313" key="2">
    <source>
        <dbReference type="EMBL" id="KAH7296618.1"/>
    </source>
</evidence>
<dbReference type="Proteomes" id="UP000825935">
    <property type="component" value="Chromosome 26"/>
</dbReference>
<feature type="region of interest" description="Disordered" evidence="1">
    <location>
        <begin position="1"/>
        <end position="76"/>
    </location>
</feature>
<feature type="compositionally biased region" description="Polar residues" evidence="1">
    <location>
        <begin position="89"/>
        <end position="107"/>
    </location>
</feature>